<gene>
    <name evidence="1" type="ORF">MEUPH1_LOCUS29078</name>
</gene>
<evidence type="ECO:0000313" key="2">
    <source>
        <dbReference type="Proteomes" id="UP001160148"/>
    </source>
</evidence>
<evidence type="ECO:0000313" key="1">
    <source>
        <dbReference type="EMBL" id="CAI6375607.1"/>
    </source>
</evidence>
<keyword evidence="2" id="KW-1185">Reference proteome</keyword>
<dbReference type="Proteomes" id="UP001160148">
    <property type="component" value="Unassembled WGS sequence"/>
</dbReference>
<comment type="caution">
    <text evidence="1">The sequence shown here is derived from an EMBL/GenBank/DDBJ whole genome shotgun (WGS) entry which is preliminary data.</text>
</comment>
<protein>
    <submittedName>
        <fullName evidence="1">Uncharacterized protein</fullName>
    </submittedName>
</protein>
<dbReference type="EMBL" id="CARXXK010001350">
    <property type="protein sequence ID" value="CAI6375607.1"/>
    <property type="molecule type" value="Genomic_DNA"/>
</dbReference>
<proteinExistence type="predicted"/>
<name>A0AAV0Y6W7_9HEMI</name>
<accession>A0AAV0Y6W7</accession>
<sequence length="228" mass="27164">MQSYYLSKRHLVLIFNIKKPWISHYTWILIKKREQIKIKGIREDRQLTEYNELCWMINQSLRKEKDQFINSLCKEIEQHKTNQEPRFLFKKVAILSRIFKPRHLPIKDENGMTLSTKSEVIKRWQQYCEKLSASDNDNTNTINLRELWYESEPPLLRSEIEMAIKILRNHKAAGSDDIVAEMIKATTEKGVDIIHKICSKIWTTGEWPKEWCESIRKETKETATTIVL</sequence>
<dbReference type="AlphaFoldDB" id="A0AAV0Y6W7"/>
<reference evidence="1 2" key="1">
    <citation type="submission" date="2023-01" db="EMBL/GenBank/DDBJ databases">
        <authorList>
            <person name="Whitehead M."/>
        </authorList>
    </citation>
    <scope>NUCLEOTIDE SEQUENCE [LARGE SCALE GENOMIC DNA]</scope>
</reference>
<organism evidence="1 2">
    <name type="scientific">Macrosiphum euphorbiae</name>
    <name type="common">potato aphid</name>
    <dbReference type="NCBI Taxonomy" id="13131"/>
    <lineage>
        <taxon>Eukaryota</taxon>
        <taxon>Metazoa</taxon>
        <taxon>Ecdysozoa</taxon>
        <taxon>Arthropoda</taxon>
        <taxon>Hexapoda</taxon>
        <taxon>Insecta</taxon>
        <taxon>Pterygota</taxon>
        <taxon>Neoptera</taxon>
        <taxon>Paraneoptera</taxon>
        <taxon>Hemiptera</taxon>
        <taxon>Sternorrhyncha</taxon>
        <taxon>Aphidomorpha</taxon>
        <taxon>Aphidoidea</taxon>
        <taxon>Aphididae</taxon>
        <taxon>Macrosiphini</taxon>
        <taxon>Macrosiphum</taxon>
    </lineage>
</organism>